<evidence type="ECO:0000313" key="4">
    <source>
        <dbReference type="Proteomes" id="UP001175000"/>
    </source>
</evidence>
<dbReference type="GO" id="GO:0016787">
    <property type="term" value="F:hydrolase activity"/>
    <property type="evidence" value="ECO:0007669"/>
    <property type="project" value="UniProtKB-KW"/>
</dbReference>
<feature type="domain" description="G" evidence="2">
    <location>
        <begin position="29"/>
        <end position="132"/>
    </location>
</feature>
<dbReference type="SUPFAM" id="SSF52540">
    <property type="entry name" value="P-loop containing nucleoside triphosphate hydrolases"/>
    <property type="match status" value="1"/>
</dbReference>
<feature type="region of interest" description="Disordered" evidence="1">
    <location>
        <begin position="1"/>
        <end position="24"/>
    </location>
</feature>
<dbReference type="InterPro" id="IPR027417">
    <property type="entry name" value="P-loop_NTPase"/>
</dbReference>
<organism evidence="3 4">
    <name type="scientific">Immersiella caudata</name>
    <dbReference type="NCBI Taxonomy" id="314043"/>
    <lineage>
        <taxon>Eukaryota</taxon>
        <taxon>Fungi</taxon>
        <taxon>Dikarya</taxon>
        <taxon>Ascomycota</taxon>
        <taxon>Pezizomycotina</taxon>
        <taxon>Sordariomycetes</taxon>
        <taxon>Sordariomycetidae</taxon>
        <taxon>Sordariales</taxon>
        <taxon>Lasiosphaeriaceae</taxon>
        <taxon>Immersiella</taxon>
    </lineage>
</organism>
<dbReference type="InterPro" id="IPR006073">
    <property type="entry name" value="GTP-bd"/>
</dbReference>
<feature type="compositionally biased region" description="Polar residues" evidence="1">
    <location>
        <begin position="1"/>
        <end position="10"/>
    </location>
</feature>
<dbReference type="GO" id="GO:0005525">
    <property type="term" value="F:GTP binding"/>
    <property type="evidence" value="ECO:0007669"/>
    <property type="project" value="InterPro"/>
</dbReference>
<reference evidence="3" key="1">
    <citation type="submission" date="2023-06" db="EMBL/GenBank/DDBJ databases">
        <title>Genome-scale phylogeny and comparative genomics of the fungal order Sordariales.</title>
        <authorList>
            <consortium name="Lawrence Berkeley National Laboratory"/>
            <person name="Hensen N."/>
            <person name="Bonometti L."/>
            <person name="Westerberg I."/>
            <person name="Brannstrom I.O."/>
            <person name="Guillou S."/>
            <person name="Cros-Aarteil S."/>
            <person name="Calhoun S."/>
            <person name="Haridas S."/>
            <person name="Kuo A."/>
            <person name="Mondo S."/>
            <person name="Pangilinan J."/>
            <person name="Riley R."/>
            <person name="Labutti K."/>
            <person name="Andreopoulos B."/>
            <person name="Lipzen A."/>
            <person name="Chen C."/>
            <person name="Yanf M."/>
            <person name="Daum C."/>
            <person name="Ng V."/>
            <person name="Clum A."/>
            <person name="Steindorff A."/>
            <person name="Ohm R."/>
            <person name="Martin F."/>
            <person name="Silar P."/>
            <person name="Natvig D."/>
            <person name="Lalanne C."/>
            <person name="Gautier V."/>
            <person name="Ament-Velasquez S.L."/>
            <person name="Kruys A."/>
            <person name="Hutchinson M.I."/>
            <person name="Powell A.J."/>
            <person name="Barry K."/>
            <person name="Miller A.N."/>
            <person name="Grigoriev I.V."/>
            <person name="Debuchy R."/>
            <person name="Gladieux P."/>
            <person name="Thoren M.H."/>
            <person name="Johannesson H."/>
        </authorList>
    </citation>
    <scope>NUCLEOTIDE SEQUENCE</scope>
    <source>
        <strain evidence="3">CBS 606.72</strain>
    </source>
</reference>
<accession>A0AA40C707</accession>
<protein>
    <submittedName>
        <fullName evidence="3">P-loop containing nucleoside triphosphate hydrolase protein</fullName>
    </submittedName>
</protein>
<comment type="caution">
    <text evidence="3">The sequence shown here is derived from an EMBL/GenBank/DDBJ whole genome shotgun (WGS) entry which is preliminary data.</text>
</comment>
<dbReference type="Proteomes" id="UP001175000">
    <property type="component" value="Unassembled WGS sequence"/>
</dbReference>
<proteinExistence type="predicted"/>
<evidence type="ECO:0000259" key="2">
    <source>
        <dbReference type="Pfam" id="PF01926"/>
    </source>
</evidence>
<gene>
    <name evidence="3" type="ORF">B0T14DRAFT_512468</name>
</gene>
<dbReference type="Gene3D" id="3.40.50.300">
    <property type="entry name" value="P-loop containing nucleotide triphosphate hydrolases"/>
    <property type="match status" value="1"/>
</dbReference>
<dbReference type="EMBL" id="JAULSU010000002">
    <property type="protein sequence ID" value="KAK0627350.1"/>
    <property type="molecule type" value="Genomic_DNA"/>
</dbReference>
<sequence>MDGTDSSTSGERPPGAARDAKRKQGTKTTIAVLGVTGAGKSTFINVAFGLDTLEVSHGSKPCTQDPQPVEFRIGNRTVVLIDTPGFDDDKRDDVRILEDIATWMARKGYLEERKLDGLIFLHPVTHTRAGRSELNRTQLLEKILGPDAYNRVFIATTMWGYIANEDLVQERLNSRFARGGVWHELISNGAQYVKHDNTQRSAHEIIRRIMAISDTRGKPKTLLENELKSKEGRLGHTTAGRELERQIKGKIKEAENLITAHMENKPPVAFKHSKVSDERKAWKRWHNDMRDMQTQLSLERQRLDKLQNIVVRLIKILASWFRSSSR</sequence>
<evidence type="ECO:0000313" key="3">
    <source>
        <dbReference type="EMBL" id="KAK0627350.1"/>
    </source>
</evidence>
<keyword evidence="3" id="KW-0378">Hydrolase</keyword>
<name>A0AA40C707_9PEZI</name>
<dbReference type="AlphaFoldDB" id="A0AA40C707"/>
<dbReference type="Pfam" id="PF01926">
    <property type="entry name" value="MMR_HSR1"/>
    <property type="match status" value="1"/>
</dbReference>
<evidence type="ECO:0000256" key="1">
    <source>
        <dbReference type="SAM" id="MobiDB-lite"/>
    </source>
</evidence>
<keyword evidence="4" id="KW-1185">Reference proteome</keyword>